<dbReference type="Gene3D" id="1.10.3730.20">
    <property type="match status" value="1"/>
</dbReference>
<keyword evidence="3 5" id="KW-1133">Transmembrane helix</keyword>
<dbReference type="PANTHER" id="PTHR32322:SF9">
    <property type="entry name" value="AMINO-ACID METABOLITE EFFLUX PUMP-RELATED"/>
    <property type="match status" value="1"/>
</dbReference>
<dbReference type="EMBL" id="AP025730">
    <property type="protein sequence ID" value="BDI07017.1"/>
    <property type="molecule type" value="Genomic_DNA"/>
</dbReference>
<dbReference type="Proteomes" id="UP001057498">
    <property type="component" value="Chromosome"/>
</dbReference>
<feature type="transmembrane region" description="Helical" evidence="5">
    <location>
        <begin position="209"/>
        <end position="228"/>
    </location>
</feature>
<feature type="transmembrane region" description="Helical" evidence="5">
    <location>
        <begin position="265"/>
        <end position="285"/>
    </location>
</feature>
<gene>
    <name evidence="7" type="ORF">CATMQ487_39870</name>
</gene>
<organism evidence="7 8">
    <name type="scientific">Sphaerotilus microaerophilus</name>
    <dbReference type="NCBI Taxonomy" id="2914710"/>
    <lineage>
        <taxon>Bacteria</taxon>
        <taxon>Pseudomonadati</taxon>
        <taxon>Pseudomonadota</taxon>
        <taxon>Betaproteobacteria</taxon>
        <taxon>Burkholderiales</taxon>
        <taxon>Sphaerotilaceae</taxon>
        <taxon>Sphaerotilus</taxon>
    </lineage>
</organism>
<dbReference type="InterPro" id="IPR050638">
    <property type="entry name" value="AA-Vitamin_Transporters"/>
</dbReference>
<reference evidence="7" key="1">
    <citation type="submission" date="2022-04" db="EMBL/GenBank/DDBJ databases">
        <title>Whole genome sequence of Sphaerotilus sp. FB-5.</title>
        <authorList>
            <person name="Takeda M."/>
            <person name="Narihara S."/>
            <person name="Akimoto M."/>
            <person name="Akimoto R."/>
            <person name="Nishiyashiki S."/>
            <person name="Murakami T."/>
        </authorList>
    </citation>
    <scope>NUCLEOTIDE SEQUENCE</scope>
    <source>
        <strain evidence="7">FB-5</strain>
    </source>
</reference>
<dbReference type="InterPro" id="IPR037185">
    <property type="entry name" value="EmrE-like"/>
</dbReference>
<evidence type="ECO:0000313" key="7">
    <source>
        <dbReference type="EMBL" id="BDI07017.1"/>
    </source>
</evidence>
<evidence type="ECO:0000256" key="2">
    <source>
        <dbReference type="ARBA" id="ARBA00022692"/>
    </source>
</evidence>
<evidence type="ECO:0000256" key="5">
    <source>
        <dbReference type="SAM" id="Phobius"/>
    </source>
</evidence>
<dbReference type="SUPFAM" id="SSF103481">
    <property type="entry name" value="Multidrug resistance efflux transporter EmrE"/>
    <property type="match status" value="2"/>
</dbReference>
<keyword evidence="8" id="KW-1185">Reference proteome</keyword>
<feature type="transmembrane region" description="Helical" evidence="5">
    <location>
        <begin position="65"/>
        <end position="85"/>
    </location>
</feature>
<protein>
    <submittedName>
        <fullName evidence="7">Multidrug DMT transporter permease</fullName>
    </submittedName>
</protein>
<dbReference type="InterPro" id="IPR000620">
    <property type="entry name" value="EamA_dom"/>
</dbReference>
<keyword evidence="2 5" id="KW-0812">Transmembrane</keyword>
<feature type="transmembrane region" description="Helical" evidence="5">
    <location>
        <begin position="240"/>
        <end position="259"/>
    </location>
</feature>
<name>A0ABN6PTW5_9BURK</name>
<feature type="transmembrane region" description="Helical" evidence="5">
    <location>
        <begin position="149"/>
        <end position="168"/>
    </location>
</feature>
<dbReference type="PANTHER" id="PTHR32322">
    <property type="entry name" value="INNER MEMBRANE TRANSPORTER"/>
    <property type="match status" value="1"/>
</dbReference>
<evidence type="ECO:0000313" key="8">
    <source>
        <dbReference type="Proteomes" id="UP001057498"/>
    </source>
</evidence>
<keyword evidence="4 5" id="KW-0472">Membrane</keyword>
<evidence type="ECO:0000259" key="6">
    <source>
        <dbReference type="Pfam" id="PF00892"/>
    </source>
</evidence>
<dbReference type="RefSeq" id="WP_251970244.1">
    <property type="nucleotide sequence ID" value="NZ_AP025730.1"/>
</dbReference>
<comment type="subcellular location">
    <subcellularLocation>
        <location evidence="1">Membrane</location>
        <topology evidence="1">Multi-pass membrane protein</topology>
    </subcellularLocation>
</comment>
<proteinExistence type="predicted"/>
<evidence type="ECO:0000256" key="3">
    <source>
        <dbReference type="ARBA" id="ARBA00022989"/>
    </source>
</evidence>
<evidence type="ECO:0000256" key="1">
    <source>
        <dbReference type="ARBA" id="ARBA00004141"/>
    </source>
</evidence>
<feature type="domain" description="EamA" evidence="6">
    <location>
        <begin position="10"/>
        <end position="135"/>
    </location>
</feature>
<evidence type="ECO:0000256" key="4">
    <source>
        <dbReference type="ARBA" id="ARBA00023136"/>
    </source>
</evidence>
<sequence>MKPRDLTDLLLLAALWGGSFLFMRYAAPAFGAAPLMWLRVAIASACLLPLLIYKGQGRELTSRAAVMTVMGVTNSALPFVLIAWATLSITAGLAAILNATTPIFTAIVAALWLRERLTVVRLVGLLLGLAGVAVLAADKADFKPGGSGWALLASLAAAVSYGFAANYARRHVTGVPALVNATGSQVASALVLAPFAWWLWPAQLPGPLAWGAALALGVGCTALAYLLYFRLLARVGPARAVTVTYLVPLFATVWGALLLDEAFTLRMAVGGAIVLTGTALATGLWQPGRRAG</sequence>
<feature type="transmembrane region" description="Helical" evidence="5">
    <location>
        <begin position="36"/>
        <end position="53"/>
    </location>
</feature>
<feature type="transmembrane region" description="Helical" evidence="5">
    <location>
        <begin position="175"/>
        <end position="197"/>
    </location>
</feature>
<feature type="domain" description="EamA" evidence="6">
    <location>
        <begin position="149"/>
        <end position="281"/>
    </location>
</feature>
<accession>A0ABN6PTW5</accession>
<dbReference type="Pfam" id="PF00892">
    <property type="entry name" value="EamA"/>
    <property type="match status" value="2"/>
</dbReference>
<feature type="transmembrane region" description="Helical" evidence="5">
    <location>
        <begin position="91"/>
        <end position="112"/>
    </location>
</feature>
<feature type="transmembrane region" description="Helical" evidence="5">
    <location>
        <begin position="119"/>
        <end position="137"/>
    </location>
</feature>